<evidence type="ECO:0000256" key="1">
    <source>
        <dbReference type="SAM" id="Coils"/>
    </source>
</evidence>
<keyword evidence="1" id="KW-0175">Coiled coil</keyword>
<dbReference type="AlphaFoldDB" id="A0A915KSX5"/>
<feature type="coiled-coil region" evidence="1">
    <location>
        <begin position="115"/>
        <end position="142"/>
    </location>
</feature>
<protein>
    <submittedName>
        <fullName evidence="3">Uncharacterized protein</fullName>
    </submittedName>
</protein>
<dbReference type="Proteomes" id="UP000887565">
    <property type="component" value="Unplaced"/>
</dbReference>
<sequence>MENDDDQHQSVPQSPPVDGAEFIRQSILSRSQLVCERITQGVMATLGEELTNFNEALQCIVNCDLATTADDAIAYSTSECTSEKDSSILPNLEYCLIARSNNANRIDGQCGLNIEENLRQTLQQLESEKRQLVEKYELEQQEMGTLLEIDNLLFSIVEDFCNEL</sequence>
<dbReference type="WBParaSite" id="nRc.2.0.1.t40733-RA">
    <property type="protein sequence ID" value="nRc.2.0.1.t40733-RA"/>
    <property type="gene ID" value="nRc.2.0.1.g40733"/>
</dbReference>
<evidence type="ECO:0000313" key="2">
    <source>
        <dbReference type="Proteomes" id="UP000887565"/>
    </source>
</evidence>
<reference evidence="3" key="1">
    <citation type="submission" date="2022-11" db="UniProtKB">
        <authorList>
            <consortium name="WormBaseParasite"/>
        </authorList>
    </citation>
    <scope>IDENTIFICATION</scope>
</reference>
<keyword evidence="2" id="KW-1185">Reference proteome</keyword>
<evidence type="ECO:0000313" key="3">
    <source>
        <dbReference type="WBParaSite" id="nRc.2.0.1.t40733-RA"/>
    </source>
</evidence>
<organism evidence="2 3">
    <name type="scientific">Romanomermis culicivorax</name>
    <name type="common">Nematode worm</name>
    <dbReference type="NCBI Taxonomy" id="13658"/>
    <lineage>
        <taxon>Eukaryota</taxon>
        <taxon>Metazoa</taxon>
        <taxon>Ecdysozoa</taxon>
        <taxon>Nematoda</taxon>
        <taxon>Enoplea</taxon>
        <taxon>Dorylaimia</taxon>
        <taxon>Mermithida</taxon>
        <taxon>Mermithoidea</taxon>
        <taxon>Mermithidae</taxon>
        <taxon>Romanomermis</taxon>
    </lineage>
</organism>
<proteinExistence type="predicted"/>
<accession>A0A915KSX5</accession>
<name>A0A915KSX5_ROMCU</name>